<dbReference type="Gene3D" id="1.10.1170.10">
    <property type="entry name" value="Inhibitor Of Apoptosis Protein (2mihbC-IAP-1), Chain A"/>
    <property type="match status" value="3"/>
</dbReference>
<accession>A0A9Q0YS76</accession>
<dbReference type="SMART" id="SM00238">
    <property type="entry name" value="BIR"/>
    <property type="match status" value="3"/>
</dbReference>
<dbReference type="Pfam" id="PF00653">
    <property type="entry name" value="BIR"/>
    <property type="match status" value="3"/>
</dbReference>
<organism evidence="1 2">
    <name type="scientific">Holothuria leucospilota</name>
    <name type="common">Black long sea cucumber</name>
    <name type="synonym">Mertensiothuria leucospilota</name>
    <dbReference type="NCBI Taxonomy" id="206669"/>
    <lineage>
        <taxon>Eukaryota</taxon>
        <taxon>Metazoa</taxon>
        <taxon>Echinodermata</taxon>
        <taxon>Eleutherozoa</taxon>
        <taxon>Echinozoa</taxon>
        <taxon>Holothuroidea</taxon>
        <taxon>Aspidochirotacea</taxon>
        <taxon>Aspidochirotida</taxon>
        <taxon>Holothuriidae</taxon>
        <taxon>Holothuria</taxon>
    </lineage>
</organism>
<dbReference type="AlphaFoldDB" id="A0A9Q0YS76"/>
<dbReference type="CDD" id="cd00022">
    <property type="entry name" value="BIR"/>
    <property type="match status" value="3"/>
</dbReference>
<dbReference type="GO" id="GO:0005634">
    <property type="term" value="C:nucleus"/>
    <property type="evidence" value="ECO:0007669"/>
    <property type="project" value="TreeGrafter"/>
</dbReference>
<name>A0A9Q0YS76_HOLLE</name>
<dbReference type="PANTHER" id="PTHR10044:SF139">
    <property type="entry name" value="DEATH-ASSOCIATED INHIBITOR OF APOPTOSIS 2"/>
    <property type="match status" value="1"/>
</dbReference>
<dbReference type="Proteomes" id="UP001152320">
    <property type="component" value="Chromosome 16"/>
</dbReference>
<reference evidence="1" key="1">
    <citation type="submission" date="2021-10" db="EMBL/GenBank/DDBJ databases">
        <title>Tropical sea cucumber genome reveals ecological adaptation and Cuvierian tubules defense mechanism.</title>
        <authorList>
            <person name="Chen T."/>
        </authorList>
    </citation>
    <scope>NUCLEOTIDE SEQUENCE</scope>
    <source>
        <strain evidence="1">Nanhai2018</strain>
        <tissue evidence="1">Muscle</tissue>
    </source>
</reference>
<dbReference type="PROSITE" id="PS01282">
    <property type="entry name" value="BIR_REPEAT_1"/>
    <property type="match status" value="1"/>
</dbReference>
<dbReference type="GO" id="GO:0005737">
    <property type="term" value="C:cytoplasm"/>
    <property type="evidence" value="ECO:0007669"/>
    <property type="project" value="TreeGrafter"/>
</dbReference>
<dbReference type="InterPro" id="IPR050784">
    <property type="entry name" value="IAP"/>
</dbReference>
<protein>
    <submittedName>
        <fullName evidence="1">E3 ubiquitin-protein ligase XIAP</fullName>
    </submittedName>
</protein>
<dbReference type="PROSITE" id="PS50143">
    <property type="entry name" value="BIR_REPEAT_2"/>
    <property type="match status" value="3"/>
</dbReference>
<keyword evidence="2" id="KW-1185">Reference proteome</keyword>
<dbReference type="OrthoDB" id="774873at2759"/>
<sequence length="363" mass="42003">MNDEVKRLESYEHQNWPCNVPIATHRLANAGFYYEGVRDTVRCFSCYGIVNEWKAGHSPKRRHKDLYPKCKFVRGEERRNIPINYVRDACSQGTAKIEGNKDQKSENSEKELIRNFKSVTLCERLNSSPKKATGYFSEYNRLQSFKDWAISSPVDPYELASSGFYQNEDKKVKCFACFIEIHDWRLGDRPLKKHKEFSPSCPFVNGLPTGNCPMTSSQRRDALLSTQSKFPQFASLRERLLSFADWPDSHPQRPSTLARAGFFANNKGDMVTCFWCGCRLLDWDPEDNPWEEHSKWSPQCSWLIHEKEKLSEKYSSQQHNLETEKVLNDTFHVDGTSSEIHILAKPIGDNVITYPVSFPVHNN</sequence>
<evidence type="ECO:0000313" key="2">
    <source>
        <dbReference type="Proteomes" id="UP001152320"/>
    </source>
</evidence>
<dbReference type="PANTHER" id="PTHR10044">
    <property type="entry name" value="INHIBITOR OF APOPTOSIS"/>
    <property type="match status" value="1"/>
</dbReference>
<dbReference type="SUPFAM" id="SSF57924">
    <property type="entry name" value="Inhibitor of apoptosis (IAP) repeat"/>
    <property type="match status" value="3"/>
</dbReference>
<gene>
    <name evidence="1" type="ORF">HOLleu_31835</name>
</gene>
<dbReference type="GO" id="GO:0051726">
    <property type="term" value="P:regulation of cell cycle"/>
    <property type="evidence" value="ECO:0007669"/>
    <property type="project" value="TreeGrafter"/>
</dbReference>
<dbReference type="InterPro" id="IPR001370">
    <property type="entry name" value="BIR_rpt"/>
</dbReference>
<proteinExistence type="predicted"/>
<comment type="caution">
    <text evidence="1">The sequence shown here is derived from an EMBL/GenBank/DDBJ whole genome shotgun (WGS) entry which is preliminary data.</text>
</comment>
<dbReference type="EMBL" id="JAIZAY010000016">
    <property type="protein sequence ID" value="KAJ8026876.1"/>
    <property type="molecule type" value="Genomic_DNA"/>
</dbReference>
<evidence type="ECO:0000313" key="1">
    <source>
        <dbReference type="EMBL" id="KAJ8026876.1"/>
    </source>
</evidence>